<sequence length="152" mass="17808">EAIDYLYTTNCFSFSDLDCLRYMSSTTLPHRFSLIRTLDIEWFMTWPIYDPIAQSLLLASPALYPPHDEATWEETWRIIAAMPNLKFIRVSLLYFDGFRNMSYEGRMLEPLRKVTRPERFEVHVSWQGEERGEGAPFMLIRPAAGEGESEDE</sequence>
<feature type="non-terminal residue" evidence="2">
    <location>
        <position position="1"/>
    </location>
</feature>
<dbReference type="Proteomes" id="UP000800035">
    <property type="component" value="Unassembled WGS sequence"/>
</dbReference>
<dbReference type="AlphaFoldDB" id="A0A6A5UA95"/>
<proteinExistence type="predicted"/>
<dbReference type="PANTHER" id="PTHR38790">
    <property type="entry name" value="2EXR DOMAIN-CONTAINING PROTEIN-RELATED"/>
    <property type="match status" value="1"/>
</dbReference>
<feature type="domain" description="DUF7730" evidence="1">
    <location>
        <begin position="1"/>
        <end position="130"/>
    </location>
</feature>
<evidence type="ECO:0000313" key="2">
    <source>
        <dbReference type="EMBL" id="KAF1961240.1"/>
    </source>
</evidence>
<name>A0A6A5UA95_9PLEO</name>
<gene>
    <name evidence="2" type="ORF">CC80DRAFT_402780</name>
</gene>
<protein>
    <recommendedName>
        <fullName evidence="1">DUF7730 domain-containing protein</fullName>
    </recommendedName>
</protein>
<dbReference type="OrthoDB" id="4757095at2759"/>
<dbReference type="PANTHER" id="PTHR38790:SF9">
    <property type="entry name" value="F-BOX DOMAIN-CONTAINING PROTEIN"/>
    <property type="match status" value="1"/>
</dbReference>
<evidence type="ECO:0000313" key="3">
    <source>
        <dbReference type="Proteomes" id="UP000800035"/>
    </source>
</evidence>
<reference evidence="2" key="1">
    <citation type="journal article" date="2020" name="Stud. Mycol.">
        <title>101 Dothideomycetes genomes: a test case for predicting lifestyles and emergence of pathogens.</title>
        <authorList>
            <person name="Haridas S."/>
            <person name="Albert R."/>
            <person name="Binder M."/>
            <person name="Bloem J."/>
            <person name="Labutti K."/>
            <person name="Salamov A."/>
            <person name="Andreopoulos B."/>
            <person name="Baker S."/>
            <person name="Barry K."/>
            <person name="Bills G."/>
            <person name="Bluhm B."/>
            <person name="Cannon C."/>
            <person name="Castanera R."/>
            <person name="Culley D."/>
            <person name="Daum C."/>
            <person name="Ezra D."/>
            <person name="Gonzalez J."/>
            <person name="Henrissat B."/>
            <person name="Kuo A."/>
            <person name="Liang C."/>
            <person name="Lipzen A."/>
            <person name="Lutzoni F."/>
            <person name="Magnuson J."/>
            <person name="Mondo S."/>
            <person name="Nolan M."/>
            <person name="Ohm R."/>
            <person name="Pangilinan J."/>
            <person name="Park H.-J."/>
            <person name="Ramirez L."/>
            <person name="Alfaro M."/>
            <person name="Sun H."/>
            <person name="Tritt A."/>
            <person name="Yoshinaga Y."/>
            <person name="Zwiers L.-H."/>
            <person name="Turgeon B."/>
            <person name="Goodwin S."/>
            <person name="Spatafora J."/>
            <person name="Crous P."/>
            <person name="Grigoriev I."/>
        </authorList>
    </citation>
    <scope>NUCLEOTIDE SEQUENCE</scope>
    <source>
        <strain evidence="2">CBS 675.92</strain>
    </source>
</reference>
<accession>A0A6A5UA95</accession>
<keyword evidence="3" id="KW-1185">Reference proteome</keyword>
<dbReference type="EMBL" id="ML976981">
    <property type="protein sequence ID" value="KAF1961240.1"/>
    <property type="molecule type" value="Genomic_DNA"/>
</dbReference>
<dbReference type="Pfam" id="PF24864">
    <property type="entry name" value="DUF7730"/>
    <property type="match status" value="1"/>
</dbReference>
<organism evidence="2 3">
    <name type="scientific">Byssothecium circinans</name>
    <dbReference type="NCBI Taxonomy" id="147558"/>
    <lineage>
        <taxon>Eukaryota</taxon>
        <taxon>Fungi</taxon>
        <taxon>Dikarya</taxon>
        <taxon>Ascomycota</taxon>
        <taxon>Pezizomycotina</taxon>
        <taxon>Dothideomycetes</taxon>
        <taxon>Pleosporomycetidae</taxon>
        <taxon>Pleosporales</taxon>
        <taxon>Massarineae</taxon>
        <taxon>Massarinaceae</taxon>
        <taxon>Byssothecium</taxon>
    </lineage>
</organism>
<dbReference type="InterPro" id="IPR056632">
    <property type="entry name" value="DUF7730"/>
</dbReference>
<evidence type="ECO:0000259" key="1">
    <source>
        <dbReference type="Pfam" id="PF24864"/>
    </source>
</evidence>